<dbReference type="AlphaFoldDB" id="A0A9P3G7Y4"/>
<keyword evidence="3" id="KW-1185">Reference proteome</keyword>
<evidence type="ECO:0000256" key="1">
    <source>
        <dbReference type="SAM" id="MobiDB-lite"/>
    </source>
</evidence>
<evidence type="ECO:0008006" key="4">
    <source>
        <dbReference type="Google" id="ProtNLM"/>
    </source>
</evidence>
<proteinExistence type="predicted"/>
<feature type="region of interest" description="Disordered" evidence="1">
    <location>
        <begin position="1"/>
        <end position="36"/>
    </location>
</feature>
<sequence length="319" mass="34549">MSEASGTSDNGQLAARASTPIEETREGGDEQRARDEEQVVAVSNVFHPSANLLPGRADTVLLSSDHVFFYVASSVLRQHSTNSFSHPLPDATLGGDSADDGHLTMIAMREDRHTVNVMVHTLYGLPCTQFEPCLDALAGACAGLHARGVPLAAHIAPGTPLFAHLVARVPSAPLFVYTLAGEHDLYALAQQAAPHLLSTKLDAIPDACTARMGPLYLHRLLALQMRRVAALRAVLAAPPLPHPQPVLGCDSDAQERVANAWLLTSGHLIWDARPELTPTSMDVTFTNVGRSIRCYYCKRAYTDRLTKALNDWEQVPRTI</sequence>
<dbReference type="OrthoDB" id="3265815at2759"/>
<protein>
    <recommendedName>
        <fullName evidence="4">BTB domain-containing protein</fullName>
    </recommendedName>
</protein>
<dbReference type="Proteomes" id="UP000703269">
    <property type="component" value="Unassembled WGS sequence"/>
</dbReference>
<reference evidence="2 3" key="1">
    <citation type="submission" date="2021-08" db="EMBL/GenBank/DDBJ databases">
        <title>Draft Genome Sequence of Phanerochaete sordida strain YK-624.</title>
        <authorList>
            <person name="Mori T."/>
            <person name="Dohra H."/>
            <person name="Suzuki T."/>
            <person name="Kawagishi H."/>
            <person name="Hirai H."/>
        </authorList>
    </citation>
    <scope>NUCLEOTIDE SEQUENCE [LARGE SCALE GENOMIC DNA]</scope>
    <source>
        <strain evidence="2 3">YK-624</strain>
    </source>
</reference>
<evidence type="ECO:0000313" key="3">
    <source>
        <dbReference type="Proteomes" id="UP000703269"/>
    </source>
</evidence>
<comment type="caution">
    <text evidence="2">The sequence shown here is derived from an EMBL/GenBank/DDBJ whole genome shotgun (WGS) entry which is preliminary data.</text>
</comment>
<evidence type="ECO:0000313" key="2">
    <source>
        <dbReference type="EMBL" id="GJE89961.1"/>
    </source>
</evidence>
<name>A0A9P3G7Y4_9APHY</name>
<feature type="compositionally biased region" description="Basic and acidic residues" evidence="1">
    <location>
        <begin position="22"/>
        <end position="36"/>
    </location>
</feature>
<dbReference type="EMBL" id="BPQB01000014">
    <property type="protein sequence ID" value="GJE89961.1"/>
    <property type="molecule type" value="Genomic_DNA"/>
</dbReference>
<gene>
    <name evidence="2" type="ORF">PsYK624_060760</name>
</gene>
<organism evidence="2 3">
    <name type="scientific">Phanerochaete sordida</name>
    <dbReference type="NCBI Taxonomy" id="48140"/>
    <lineage>
        <taxon>Eukaryota</taxon>
        <taxon>Fungi</taxon>
        <taxon>Dikarya</taxon>
        <taxon>Basidiomycota</taxon>
        <taxon>Agaricomycotina</taxon>
        <taxon>Agaricomycetes</taxon>
        <taxon>Polyporales</taxon>
        <taxon>Phanerochaetaceae</taxon>
        <taxon>Phanerochaete</taxon>
    </lineage>
</organism>
<feature type="compositionally biased region" description="Polar residues" evidence="1">
    <location>
        <begin position="1"/>
        <end position="11"/>
    </location>
</feature>
<accession>A0A9P3G7Y4</accession>